<evidence type="ECO:0000313" key="2">
    <source>
        <dbReference type="Proteomes" id="UP000050420"/>
    </source>
</evidence>
<dbReference type="AlphaFoldDB" id="A0A0P9VGT2"/>
<comment type="caution">
    <text evidence="1">The sequence shown here is derived from an EMBL/GenBank/DDBJ whole genome shotgun (WGS) entry which is preliminary data.</text>
</comment>
<dbReference type="SUPFAM" id="SSF47413">
    <property type="entry name" value="lambda repressor-like DNA-binding domains"/>
    <property type="match status" value="1"/>
</dbReference>
<proteinExistence type="predicted"/>
<dbReference type="Pfam" id="PF15943">
    <property type="entry name" value="YdaS_toxin"/>
    <property type="match status" value="1"/>
</dbReference>
<dbReference type="GO" id="GO:0003677">
    <property type="term" value="F:DNA binding"/>
    <property type="evidence" value="ECO:0007669"/>
    <property type="project" value="InterPro"/>
</dbReference>
<dbReference type="InterPro" id="IPR010982">
    <property type="entry name" value="Lambda_DNA-bd_dom_sf"/>
</dbReference>
<dbReference type="EMBL" id="LJQU01000104">
    <property type="protein sequence ID" value="KPY00722.1"/>
    <property type="molecule type" value="Genomic_DNA"/>
</dbReference>
<gene>
    <name evidence="1" type="ORF">ALO63_03518</name>
</gene>
<organism evidence="1 2">
    <name type="scientific">Pseudomonas amygdali pv. mori</name>
    <dbReference type="NCBI Taxonomy" id="34065"/>
    <lineage>
        <taxon>Bacteria</taxon>
        <taxon>Pseudomonadati</taxon>
        <taxon>Pseudomonadota</taxon>
        <taxon>Gammaproteobacteria</taxon>
        <taxon>Pseudomonadales</taxon>
        <taxon>Pseudomonadaceae</taxon>
        <taxon>Pseudomonas</taxon>
        <taxon>Pseudomonas amygdali</taxon>
    </lineage>
</organism>
<dbReference type="InterPro" id="IPR031856">
    <property type="entry name" value="YdaS_toxin-like"/>
</dbReference>
<evidence type="ECO:0000313" key="1">
    <source>
        <dbReference type="EMBL" id="KPY00722.1"/>
    </source>
</evidence>
<sequence length="91" mass="10059">MLYLLYKYSYQDYLPMTPIQRLVNFFGGQAKTAIALGVTQAAVSYWVSGTHHMSAAKAFLAEELTGGMITARDLCLNQPSRTEKSASYGDK</sequence>
<protein>
    <submittedName>
        <fullName evidence="1">Phage regulatory protein</fullName>
    </submittedName>
</protein>
<reference evidence="1 2" key="1">
    <citation type="submission" date="2015-09" db="EMBL/GenBank/DDBJ databases">
        <title>Genome announcement of multiple Pseudomonas syringae strains.</title>
        <authorList>
            <person name="Thakur S."/>
            <person name="Wang P.W."/>
            <person name="Gong Y."/>
            <person name="Weir B.S."/>
            <person name="Guttman D.S."/>
        </authorList>
    </citation>
    <scope>NUCLEOTIDE SEQUENCE [LARGE SCALE GENOMIC DNA]</scope>
    <source>
        <strain evidence="1 2">ICMP4331</strain>
    </source>
</reference>
<dbReference type="PATRIC" id="fig|34065.5.peg.5086"/>
<dbReference type="Proteomes" id="UP000050420">
    <property type="component" value="Unassembled WGS sequence"/>
</dbReference>
<dbReference type="Gene3D" id="1.10.260.40">
    <property type="entry name" value="lambda repressor-like DNA-binding domains"/>
    <property type="match status" value="1"/>
</dbReference>
<accession>A0A0P9VGT2</accession>
<name>A0A0P9VGT2_PSEA0</name>